<dbReference type="Gene3D" id="2.40.160.50">
    <property type="entry name" value="membrane protein fhac: a member of the omp85/tpsb transporter family"/>
    <property type="match status" value="1"/>
</dbReference>
<feature type="domain" description="POTRA" evidence="5">
    <location>
        <begin position="266"/>
        <end position="338"/>
    </location>
</feature>
<evidence type="ECO:0000259" key="4">
    <source>
        <dbReference type="Pfam" id="PF01103"/>
    </source>
</evidence>
<accession>A0ABW1DEX5</accession>
<dbReference type="Pfam" id="PF01103">
    <property type="entry name" value="Omp85"/>
    <property type="match status" value="1"/>
</dbReference>
<evidence type="ECO:0000256" key="1">
    <source>
        <dbReference type="ARBA" id="ARBA00004370"/>
    </source>
</evidence>
<dbReference type="Gene3D" id="3.10.20.310">
    <property type="entry name" value="membrane protein fhac"/>
    <property type="match status" value="2"/>
</dbReference>
<dbReference type="Pfam" id="PF07244">
    <property type="entry name" value="POTRA"/>
    <property type="match status" value="1"/>
</dbReference>
<dbReference type="InterPro" id="IPR010827">
    <property type="entry name" value="BamA/TamA_POTRA"/>
</dbReference>
<name>A0ABW1DEX5_9DEIO</name>
<feature type="signal peptide" evidence="3">
    <location>
        <begin position="1"/>
        <end position="20"/>
    </location>
</feature>
<dbReference type="Proteomes" id="UP001595979">
    <property type="component" value="Unassembled WGS sequence"/>
</dbReference>
<dbReference type="RefSeq" id="WP_380045205.1">
    <property type="nucleotide sequence ID" value="NZ_JBHSOH010000002.1"/>
</dbReference>
<keyword evidence="2" id="KW-0472">Membrane</keyword>
<dbReference type="InterPro" id="IPR000184">
    <property type="entry name" value="Bac_surfAg_D15"/>
</dbReference>
<sequence length="785" mass="82288">MKPLFLLCSAALLLSSGASAQTSPSSTTTPQVTTSLEIGDIRFDGLTVFTPAQVTAALSTQLGLRVGAQIPATTLEEGRRRIEDSYREAGFPFVPEVKLTVIQDARGKTTVSYGVDETRPLQRVAVSGVSVLSGVQLQTLFGPLTARKRLSLSDYASTLTQLAQAYAQAGAVFRLQDVQAALEGGVLTLKVTEPRVAAVEVSPLSLSTPPSLRTRAGALLSPDALNDDARTLSNLTGRPVAWTAQASAVAGQVMVSFAPLSATGERIRRVAIEGNAQVPEADIRRVLRLREGDVATPPLAQQDFYAVQKLYDDRGAALAATEDSLSFEDGVLTFRLREAKVAGYRFEWPGGKALLSEAVIRRLLPPVGSAVQRAPLHRALAQLQGYDHVQLTGQDTRAEDPQHPEQLTTVLTFADKRSAPVAAGLSYSAQSGLGGEGSFGTNNLLGTGRGLNLTLGANASDVGQVFSGSVNYSVPWIDANFLDFAQRPTSLDLSVWTTASGNNTLYVKGSDGLPTTTDTGRQYTLRSTGGRVALGRTLSDHLSASAGVTVAQTQTYLETYKASDSDDVTTANRSLYQDDTAAGEELPLGALTALSTAALDYDTTDSAGAPSFGVRTHMALGYGIGRQSGGEALSWGQVEAGASTYLGFGRLLPDGQRQEVLAARLNGGTIQGNGGEGNVFSVGSGVVNPAYELRGLSTSLSGTNYVTSSAELRHNFGLTAGNVVTGLYGLAFVDAGSAWRSGTPGLNLSYGVGAQVNTSLINLQLSYGLTTAGSGKFSVRLGQFW</sequence>
<protein>
    <submittedName>
        <fullName evidence="6">BamA/TamA family outer membrane protein</fullName>
    </submittedName>
</protein>
<keyword evidence="7" id="KW-1185">Reference proteome</keyword>
<evidence type="ECO:0000256" key="2">
    <source>
        <dbReference type="ARBA" id="ARBA00023136"/>
    </source>
</evidence>
<comment type="subcellular location">
    <subcellularLocation>
        <location evidence="1">Membrane</location>
    </subcellularLocation>
</comment>
<reference evidence="7" key="1">
    <citation type="journal article" date="2019" name="Int. J. Syst. Evol. Microbiol.">
        <title>The Global Catalogue of Microorganisms (GCM) 10K type strain sequencing project: providing services to taxonomists for standard genome sequencing and annotation.</title>
        <authorList>
            <consortium name="The Broad Institute Genomics Platform"/>
            <consortium name="The Broad Institute Genome Sequencing Center for Infectious Disease"/>
            <person name="Wu L."/>
            <person name="Ma J."/>
        </authorList>
    </citation>
    <scope>NUCLEOTIDE SEQUENCE [LARGE SCALE GENOMIC DNA]</scope>
    <source>
        <strain evidence="7">CGMCC 1.15053</strain>
    </source>
</reference>
<gene>
    <name evidence="6" type="ORF">ACFPQ6_00595</name>
</gene>
<evidence type="ECO:0000313" key="6">
    <source>
        <dbReference type="EMBL" id="MFC5846795.1"/>
    </source>
</evidence>
<dbReference type="EMBL" id="JBHSOH010000002">
    <property type="protein sequence ID" value="MFC5846795.1"/>
    <property type="molecule type" value="Genomic_DNA"/>
</dbReference>
<organism evidence="6 7">
    <name type="scientific">Deinococcus petrolearius</name>
    <dbReference type="NCBI Taxonomy" id="1751295"/>
    <lineage>
        <taxon>Bacteria</taxon>
        <taxon>Thermotogati</taxon>
        <taxon>Deinococcota</taxon>
        <taxon>Deinococci</taxon>
        <taxon>Deinococcales</taxon>
        <taxon>Deinococcaceae</taxon>
        <taxon>Deinococcus</taxon>
    </lineage>
</organism>
<proteinExistence type="predicted"/>
<evidence type="ECO:0000256" key="3">
    <source>
        <dbReference type="SAM" id="SignalP"/>
    </source>
</evidence>
<comment type="caution">
    <text evidence="6">The sequence shown here is derived from an EMBL/GenBank/DDBJ whole genome shotgun (WGS) entry which is preliminary data.</text>
</comment>
<evidence type="ECO:0000313" key="7">
    <source>
        <dbReference type="Proteomes" id="UP001595979"/>
    </source>
</evidence>
<feature type="domain" description="Bacterial surface antigen (D15)" evidence="4">
    <location>
        <begin position="443"/>
        <end position="785"/>
    </location>
</feature>
<feature type="chain" id="PRO_5045181547" evidence="3">
    <location>
        <begin position="21"/>
        <end position="785"/>
    </location>
</feature>
<evidence type="ECO:0000259" key="5">
    <source>
        <dbReference type="Pfam" id="PF07244"/>
    </source>
</evidence>
<keyword evidence="3" id="KW-0732">Signal</keyword>